<evidence type="ECO:0000313" key="1">
    <source>
        <dbReference type="EMBL" id="MBW8486517.1"/>
    </source>
</evidence>
<dbReference type="RefSeq" id="WP_220169754.1">
    <property type="nucleotide sequence ID" value="NZ_JAIBOA010000024.1"/>
</dbReference>
<name>A0ABS7G1D4_9ACTN</name>
<organism evidence="1 2">
    <name type="scientific">Actinomadura parmotrematis</name>
    <dbReference type="NCBI Taxonomy" id="2864039"/>
    <lineage>
        <taxon>Bacteria</taxon>
        <taxon>Bacillati</taxon>
        <taxon>Actinomycetota</taxon>
        <taxon>Actinomycetes</taxon>
        <taxon>Streptosporangiales</taxon>
        <taxon>Thermomonosporaceae</taxon>
        <taxon>Actinomadura</taxon>
    </lineage>
</organism>
<accession>A0ABS7G1D4</accession>
<gene>
    <name evidence="1" type="ORF">K1Y72_29405</name>
</gene>
<protein>
    <submittedName>
        <fullName evidence="1">Uncharacterized protein</fullName>
    </submittedName>
</protein>
<reference evidence="1 2" key="1">
    <citation type="submission" date="2021-07" db="EMBL/GenBank/DDBJ databases">
        <title>Actinomadura sp. PM05-2 isolated from lichen.</title>
        <authorList>
            <person name="Somphong A."/>
            <person name="Phongsopitanun W."/>
            <person name="Tanasupawat S."/>
            <person name="Peongsungnone V."/>
        </authorList>
    </citation>
    <scope>NUCLEOTIDE SEQUENCE [LARGE SCALE GENOMIC DNA]</scope>
    <source>
        <strain evidence="1 2">PM05-2</strain>
    </source>
</reference>
<sequence length="153" mass="16344">MSAAPPVRRLGAAGRRWRVLTAAGAVVALFATSLFGSDDDFPIGPMSQFAFSVKSDGGVITSHWLEADTAGGGRVKLSLDAVGTGLKRAEVEGQMSRFVHDPSLLQGIADAQRRLRPGAPRLTRVYVVSQVKTLEHGRVTSVATTDRVSWTVR</sequence>
<dbReference type="EMBL" id="JAIBOA010000024">
    <property type="protein sequence ID" value="MBW8486517.1"/>
    <property type="molecule type" value="Genomic_DNA"/>
</dbReference>
<keyword evidence="2" id="KW-1185">Reference proteome</keyword>
<evidence type="ECO:0000313" key="2">
    <source>
        <dbReference type="Proteomes" id="UP000774570"/>
    </source>
</evidence>
<comment type="caution">
    <text evidence="1">The sequence shown here is derived from an EMBL/GenBank/DDBJ whole genome shotgun (WGS) entry which is preliminary data.</text>
</comment>
<dbReference type="Proteomes" id="UP000774570">
    <property type="component" value="Unassembled WGS sequence"/>
</dbReference>
<proteinExistence type="predicted"/>